<feature type="transmembrane region" description="Helical" evidence="2">
    <location>
        <begin position="87"/>
        <end position="109"/>
    </location>
</feature>
<proteinExistence type="predicted"/>
<evidence type="ECO:0000256" key="1">
    <source>
        <dbReference type="SAM" id="MobiDB-lite"/>
    </source>
</evidence>
<reference evidence="4" key="1">
    <citation type="submission" date="2017-09" db="EMBL/GenBank/DDBJ databases">
        <title>Depth-based differentiation of microbial function through sediment-hosted aquifers and enrichment of novel symbionts in the deep terrestrial subsurface.</title>
        <authorList>
            <person name="Probst A.J."/>
            <person name="Ladd B."/>
            <person name="Jarett J.K."/>
            <person name="Geller-Mcgrath D.E."/>
            <person name="Sieber C.M.K."/>
            <person name="Emerson J.B."/>
            <person name="Anantharaman K."/>
            <person name="Thomas B.C."/>
            <person name="Malmstrom R."/>
            <person name="Stieglmeier M."/>
            <person name="Klingl A."/>
            <person name="Woyke T."/>
            <person name="Ryan C.M."/>
            <person name="Banfield J.F."/>
        </authorList>
    </citation>
    <scope>NUCLEOTIDE SEQUENCE [LARGE SCALE GENOMIC DNA]</scope>
</reference>
<gene>
    <name evidence="3" type="ORF">COY93_02095</name>
</gene>
<evidence type="ECO:0008006" key="5">
    <source>
        <dbReference type="Google" id="ProtNLM"/>
    </source>
</evidence>
<comment type="caution">
    <text evidence="3">The sequence shown here is derived from an EMBL/GenBank/DDBJ whole genome shotgun (WGS) entry which is preliminary data.</text>
</comment>
<feature type="transmembrane region" description="Helical" evidence="2">
    <location>
        <begin position="43"/>
        <end position="66"/>
    </location>
</feature>
<evidence type="ECO:0000313" key="4">
    <source>
        <dbReference type="Proteomes" id="UP000230973"/>
    </source>
</evidence>
<dbReference type="Pfam" id="PF18895">
    <property type="entry name" value="T4SS_pilin"/>
    <property type="match status" value="1"/>
</dbReference>
<evidence type="ECO:0000256" key="2">
    <source>
        <dbReference type="SAM" id="Phobius"/>
    </source>
</evidence>
<keyword evidence="2" id="KW-0812">Transmembrane</keyword>
<organism evidence="3 4">
    <name type="scientific">Candidatus Uhrbacteria bacterium CG_4_10_14_0_8_um_filter_58_22</name>
    <dbReference type="NCBI Taxonomy" id="1975029"/>
    <lineage>
        <taxon>Bacteria</taxon>
        <taxon>Candidatus Uhriibacteriota</taxon>
    </lineage>
</organism>
<name>A0A2M7QA17_9BACT</name>
<protein>
    <recommendedName>
        <fullName evidence="5">SbsA Ig-like domain-containing protein</fullName>
    </recommendedName>
</protein>
<dbReference type="InterPro" id="IPR043993">
    <property type="entry name" value="T4SS_pilin"/>
</dbReference>
<accession>A0A2M7QA17</accession>
<keyword evidence="2" id="KW-0472">Membrane</keyword>
<dbReference type="Proteomes" id="UP000230973">
    <property type="component" value="Unassembled WGS sequence"/>
</dbReference>
<feature type="region of interest" description="Disordered" evidence="1">
    <location>
        <begin position="481"/>
        <end position="509"/>
    </location>
</feature>
<keyword evidence="2" id="KW-1133">Transmembrane helix</keyword>
<feature type="region of interest" description="Disordered" evidence="1">
    <location>
        <begin position="542"/>
        <end position="561"/>
    </location>
</feature>
<evidence type="ECO:0000313" key="3">
    <source>
        <dbReference type="EMBL" id="PIY62769.1"/>
    </source>
</evidence>
<sequence length="723" mass="78588">MVLVAFVLLVLFLPEIVSAQLTTGDVGLDFATATGLATTDIRVFVGRVINAFFALLGFIAVLLYVYAGYLWMTSTGDAAKVDQAKKVITNTTIGLVIMIMAYSITAFIIQALTGHSIVPGVGDGDSRRDRGDMPIGDRTYELGNGIIEYHYPEVGQVDVPRNTNISITFKRPLVLSTVFRNYDDAGTYGTEDDTVGGVAVPEVLQLNTDNFKIIAVADLGGTDGASPDERFSTRYPDSGALVDPPPTVRVTAVRVVFDPLEGQTITISPALPIGSPTTDIAYRVALKGGDNGIKVWWPGVTEGAELVQKNAFSSMNADGGYYWPFTTGTMLDLTPPHITWVEPTPVIDPGRPENVAARNQLLQIYFNEAVDPTTVSGIIGEGGGFTNIEVRARCLPDTDCDFNDGVDFTSVSGKIFIGNRYRTAEFVPSEPCDGVTENTCGNQVFCLPRNVEIRVRALAATLSSEPPKASRPDGVLDMVGNSFDGNGNGTAEGPESAERRTDFNRNSPPAALAGINDTARWTYHVGERIDLVPPTIMDIDPKSPPPIDRAHPEGPSKVPTDLPITVLWDKTMSVMSMRTGAYDEDENAFSDDRTTISLRSKELAKESLDQDCSDPDVACPYVSLDPPYFFIDLGEGPEEIGGIKRTRMMITHRIFFTANDMGYTMEETASWPERLPVYQPVIGAQIQDTLQNCFFPSVGWNCDMGDNNSCCNRVGQEDYFCPL</sequence>
<dbReference type="AlphaFoldDB" id="A0A2M7QA17"/>
<dbReference type="EMBL" id="PFLC01000027">
    <property type="protein sequence ID" value="PIY62769.1"/>
    <property type="molecule type" value="Genomic_DNA"/>
</dbReference>